<name>A0ABX0SFQ4_9ACTN</name>
<comment type="caution">
    <text evidence="1">The sequence shown here is derived from an EMBL/GenBank/DDBJ whole genome shotgun (WGS) entry which is preliminary data.</text>
</comment>
<keyword evidence="2" id="KW-1185">Reference proteome</keyword>
<evidence type="ECO:0000313" key="2">
    <source>
        <dbReference type="Proteomes" id="UP000749311"/>
    </source>
</evidence>
<evidence type="ECO:0000313" key="1">
    <source>
        <dbReference type="EMBL" id="NIH56830.1"/>
    </source>
</evidence>
<proteinExistence type="predicted"/>
<gene>
    <name evidence="1" type="ORF">FB473_001475</name>
</gene>
<reference evidence="1 2" key="1">
    <citation type="submission" date="2020-02" db="EMBL/GenBank/DDBJ databases">
        <title>Sequencing the genomes of 1000 actinobacteria strains.</title>
        <authorList>
            <person name="Klenk H.-P."/>
        </authorList>
    </citation>
    <scope>NUCLEOTIDE SEQUENCE [LARGE SCALE GENOMIC DNA]</scope>
    <source>
        <strain evidence="1 2">DSM 19609</strain>
    </source>
</reference>
<organism evidence="1 2">
    <name type="scientific">Brooklawnia cerclae</name>
    <dbReference type="NCBI Taxonomy" id="349934"/>
    <lineage>
        <taxon>Bacteria</taxon>
        <taxon>Bacillati</taxon>
        <taxon>Actinomycetota</taxon>
        <taxon>Actinomycetes</taxon>
        <taxon>Propionibacteriales</taxon>
        <taxon>Propionibacteriaceae</taxon>
        <taxon>Brooklawnia</taxon>
    </lineage>
</organism>
<protein>
    <submittedName>
        <fullName evidence="1">Flp pilus assembly protein TadG</fullName>
    </submittedName>
</protein>
<dbReference type="Proteomes" id="UP000749311">
    <property type="component" value="Unassembled WGS sequence"/>
</dbReference>
<dbReference type="RefSeq" id="WP_167166063.1">
    <property type="nucleotide sequence ID" value="NZ_BAAAOO010000015.1"/>
</dbReference>
<dbReference type="EMBL" id="JAAMOZ010000001">
    <property type="protein sequence ID" value="NIH56830.1"/>
    <property type="molecule type" value="Genomic_DNA"/>
</dbReference>
<accession>A0ABX0SFQ4</accession>
<sequence length="140" mass="13740">MTAVSVPARVAARASRGMSLSVLFALLVPSLLLVCGLAIDGASKAAADRRAEAVAAQAARAGLDAAAPLVISGQDGAATATTAARSVVAAHAGMSGSATVDADGRLTVTTETSVATTFLSLIGVDTLPARGSAVVELRPR</sequence>